<accession>A0A8C5ZTT8</accession>
<evidence type="ECO:0000256" key="1">
    <source>
        <dbReference type="SAM" id="Phobius"/>
    </source>
</evidence>
<dbReference type="Proteomes" id="UP000694407">
    <property type="component" value="Unplaced"/>
</dbReference>
<evidence type="ECO:0000313" key="2">
    <source>
        <dbReference type="Ensembl" id="ENSMMMP00000019411.1"/>
    </source>
</evidence>
<dbReference type="GeneTree" id="ENSGT00960000193299"/>
<proteinExistence type="predicted"/>
<keyword evidence="1" id="KW-0472">Membrane</keyword>
<dbReference type="Ensembl" id="ENSMMMT00000022046.1">
    <property type="protein sequence ID" value="ENSMMMP00000019411.1"/>
    <property type="gene ID" value="ENSMMMG00000017149.1"/>
</dbReference>
<sequence length="162" mass="18025">MIHFCLAHTAYYLHCWLPRSHQLSKVTVFLFGITSLVLQFYVLLRPRSSRYCSQPLLTNLVGNIIFTFFTIGLTVLLLQMEPVPRALKMMCCVFGAGSFSEGVCTMVLTILASDCEKTTPELYYLSVLLSVGSLVSTVLFSGMGLIQLSRVTCPRPETKATV</sequence>
<reference evidence="2" key="1">
    <citation type="submission" date="2025-08" db="UniProtKB">
        <authorList>
            <consortium name="Ensembl"/>
        </authorList>
    </citation>
    <scope>IDENTIFICATION</scope>
</reference>
<feature type="transmembrane region" description="Helical" evidence="1">
    <location>
        <begin position="90"/>
        <end position="111"/>
    </location>
</feature>
<keyword evidence="1" id="KW-0812">Transmembrane</keyword>
<organism evidence="2 3">
    <name type="scientific">Marmota marmota marmota</name>
    <name type="common">Alpine marmot</name>
    <dbReference type="NCBI Taxonomy" id="9994"/>
    <lineage>
        <taxon>Eukaryota</taxon>
        <taxon>Metazoa</taxon>
        <taxon>Chordata</taxon>
        <taxon>Craniata</taxon>
        <taxon>Vertebrata</taxon>
        <taxon>Euteleostomi</taxon>
        <taxon>Mammalia</taxon>
        <taxon>Eutheria</taxon>
        <taxon>Euarchontoglires</taxon>
        <taxon>Glires</taxon>
        <taxon>Rodentia</taxon>
        <taxon>Sciuromorpha</taxon>
        <taxon>Sciuridae</taxon>
        <taxon>Xerinae</taxon>
        <taxon>Marmotini</taxon>
        <taxon>Marmota</taxon>
    </lineage>
</organism>
<feature type="transmembrane region" description="Helical" evidence="1">
    <location>
        <begin position="56"/>
        <end position="78"/>
    </location>
</feature>
<keyword evidence="1" id="KW-1133">Transmembrane helix</keyword>
<feature type="transmembrane region" description="Helical" evidence="1">
    <location>
        <begin position="26"/>
        <end position="44"/>
    </location>
</feature>
<keyword evidence="3" id="KW-1185">Reference proteome</keyword>
<dbReference type="AlphaFoldDB" id="A0A8C5ZTT8"/>
<evidence type="ECO:0000313" key="3">
    <source>
        <dbReference type="Proteomes" id="UP000694407"/>
    </source>
</evidence>
<protein>
    <submittedName>
        <fullName evidence="2">Uncharacterized protein</fullName>
    </submittedName>
</protein>
<name>A0A8C5ZTT8_MARMA</name>
<feature type="transmembrane region" description="Helical" evidence="1">
    <location>
        <begin position="123"/>
        <end position="146"/>
    </location>
</feature>
<reference evidence="2" key="2">
    <citation type="submission" date="2025-09" db="UniProtKB">
        <authorList>
            <consortium name="Ensembl"/>
        </authorList>
    </citation>
    <scope>IDENTIFICATION</scope>
</reference>